<feature type="coiled-coil region" evidence="7">
    <location>
        <begin position="234"/>
        <end position="261"/>
    </location>
</feature>
<feature type="transmembrane region" description="Helical" evidence="8">
    <location>
        <begin position="100"/>
        <end position="119"/>
    </location>
</feature>
<feature type="transmembrane region" description="Helical" evidence="8">
    <location>
        <begin position="526"/>
        <end position="544"/>
    </location>
</feature>
<keyword evidence="2" id="KW-1003">Cell membrane</keyword>
<dbReference type="Pfam" id="PF12805">
    <property type="entry name" value="FUSC-like"/>
    <property type="match status" value="1"/>
</dbReference>
<dbReference type="PANTHER" id="PTHR30509">
    <property type="entry name" value="P-HYDROXYBENZOIC ACID EFFLUX PUMP SUBUNIT-RELATED"/>
    <property type="match status" value="1"/>
</dbReference>
<feature type="transmembrane region" description="Helical" evidence="8">
    <location>
        <begin position="49"/>
        <end position="65"/>
    </location>
</feature>
<feature type="domain" description="Integral membrane bound transporter" evidence="10">
    <location>
        <begin position="416"/>
        <end position="538"/>
    </location>
</feature>
<evidence type="ECO:0000256" key="6">
    <source>
        <dbReference type="ARBA" id="ARBA00043993"/>
    </source>
</evidence>
<evidence type="ECO:0000256" key="4">
    <source>
        <dbReference type="ARBA" id="ARBA00022989"/>
    </source>
</evidence>
<evidence type="ECO:0000256" key="1">
    <source>
        <dbReference type="ARBA" id="ARBA00004651"/>
    </source>
</evidence>
<dbReference type="PANTHER" id="PTHR30509:SF8">
    <property type="entry name" value="INNER MEMBRANE PROTEIN YCCS"/>
    <property type="match status" value="1"/>
</dbReference>
<dbReference type="NCBIfam" id="TIGR01667">
    <property type="entry name" value="YCCS_YHFK"/>
    <property type="match status" value="1"/>
</dbReference>
<keyword evidence="4 8" id="KW-1133">Transmembrane helix</keyword>
<reference evidence="12" key="1">
    <citation type="journal article" date="2019" name="Int. J. Syst. Evol. Microbiol.">
        <title>The Global Catalogue of Microorganisms (GCM) 10K type strain sequencing project: providing services to taxonomists for standard genome sequencing and annotation.</title>
        <authorList>
            <consortium name="The Broad Institute Genomics Platform"/>
            <consortium name="The Broad Institute Genome Sequencing Center for Infectious Disease"/>
            <person name="Wu L."/>
            <person name="Ma J."/>
        </authorList>
    </citation>
    <scope>NUCLEOTIDE SEQUENCE [LARGE SCALE GENOMIC DNA]</scope>
    <source>
        <strain evidence="12">NBRC 103166</strain>
    </source>
</reference>
<comment type="subcellular location">
    <subcellularLocation>
        <location evidence="1">Cell membrane</location>
        <topology evidence="1">Multi-pass membrane protein</topology>
    </subcellularLocation>
</comment>
<gene>
    <name evidence="11" type="ORF">GCM10007916_26870</name>
</gene>
<feature type="domain" description="Integral membrane protein YccS N-terminal" evidence="9">
    <location>
        <begin position="78"/>
        <end position="363"/>
    </location>
</feature>
<comment type="caution">
    <text evidence="11">The sequence shown here is derived from an EMBL/GenBank/DDBJ whole genome shotgun (WGS) entry which is preliminary data.</text>
</comment>
<name>A0ABQ6E347_9GAMM</name>
<proteinExistence type="inferred from homology"/>
<dbReference type="InterPro" id="IPR049453">
    <property type="entry name" value="Memb_transporter_dom"/>
</dbReference>
<feature type="transmembrane region" description="Helical" evidence="8">
    <location>
        <begin position="20"/>
        <end position="37"/>
    </location>
</feature>
<feature type="transmembrane region" description="Helical" evidence="8">
    <location>
        <begin position="126"/>
        <end position="145"/>
    </location>
</feature>
<dbReference type="RefSeq" id="WP_284204726.1">
    <property type="nucleotide sequence ID" value="NZ_BSPQ01000013.1"/>
</dbReference>
<dbReference type="EMBL" id="BSPQ01000013">
    <property type="protein sequence ID" value="GLS91618.1"/>
    <property type="molecule type" value="Genomic_DNA"/>
</dbReference>
<dbReference type="NCBIfam" id="TIGR01666">
    <property type="entry name" value="YCCS"/>
    <property type="match status" value="1"/>
</dbReference>
<keyword evidence="3 8" id="KW-0812">Transmembrane</keyword>
<feature type="transmembrane region" description="Helical" evidence="8">
    <location>
        <begin position="495"/>
        <end position="514"/>
    </location>
</feature>
<feature type="transmembrane region" description="Helical" evidence="8">
    <location>
        <begin position="458"/>
        <end position="489"/>
    </location>
</feature>
<evidence type="ECO:0000256" key="7">
    <source>
        <dbReference type="SAM" id="Coils"/>
    </source>
</evidence>
<keyword evidence="12" id="KW-1185">Reference proteome</keyword>
<organism evidence="11 12">
    <name type="scientific">Psychromonas marina</name>
    <dbReference type="NCBI Taxonomy" id="88364"/>
    <lineage>
        <taxon>Bacteria</taxon>
        <taxon>Pseudomonadati</taxon>
        <taxon>Pseudomonadota</taxon>
        <taxon>Gammaproteobacteria</taxon>
        <taxon>Alteromonadales</taxon>
        <taxon>Psychromonadaceae</taxon>
        <taxon>Psychromonas</taxon>
    </lineage>
</organism>
<sequence length="726" mass="82736">MKVALVPMLRRLISDSNIHVGFRVFIAMALTFLIPLYNLAPTLFDQPPLNISISLCLGVMACAIVENDDNHIGRGKFLLAILTCFFIASSSVELLMPYPLFFGIGLLISSFLFMMTGTLGANYSKVGFGAILIAIYTMVGYEASVNWYEQPLLLTLGTLWYGVFSIIWHFFNPNRSLREQLAQLYFTLSRYQQQKSALFNEVEGGSQQALYDIRQQLAIHNISIIARLQQSQNIIQSRVQVRRKQNELQQLNQLYIMAEQIHERISASQYLYSQLENSFGKSQILEGYHLLLLELSENCYRLGLSITDKKHYHYTRRLNWTMKALADQLALLKQTLTTTKDHDEALLALQAIYDNIAGIDTLLKSVSKTTELPAIVINNDKEVVKQPFWKIFLAALSPHNNTFKHAVRISISLLFAFVVQQSLQLDHGFWLLLTVLFVCQPSFSETRKRLIQRILGTLIGLLIGYPVLLLVTDIPIQVLFMISSAFLFFNYLRTNYALGVVFITLFVMFVFNLLTGSGIAILPARVIETLLGGFLSVLAISFIFPDWQFQRFPQLVTNLLTLSNRYFNLVSNQYQYGRSENLHYRVTRFETFQADAILASAWQSMLFEPTSKQQLNREVYALVNRCDALVSYIAALASHRHKMEGFENNIALQGLINATAKQISLAYKPEDVEQAQLIITIEEFENYKPNLSGEALLIVEQLRLIAFTALDIQLLLQQVNFTQPKI</sequence>
<evidence type="ECO:0000313" key="11">
    <source>
        <dbReference type="EMBL" id="GLS91618.1"/>
    </source>
</evidence>
<evidence type="ECO:0000259" key="10">
    <source>
        <dbReference type="Pfam" id="PF13515"/>
    </source>
</evidence>
<keyword evidence="5 8" id="KW-0472">Membrane</keyword>
<dbReference type="Pfam" id="PF13515">
    <property type="entry name" value="FUSC_2"/>
    <property type="match status" value="1"/>
</dbReference>
<evidence type="ECO:0000313" key="12">
    <source>
        <dbReference type="Proteomes" id="UP001157353"/>
    </source>
</evidence>
<comment type="similarity">
    <text evidence="6">Belongs to the YccS/YhfK family.</text>
</comment>
<dbReference type="InterPro" id="IPR010020">
    <property type="entry name" value="Integral_membrane_YCCS_YHJK"/>
</dbReference>
<feature type="transmembrane region" description="Helical" evidence="8">
    <location>
        <begin position="151"/>
        <end position="171"/>
    </location>
</feature>
<accession>A0ABQ6E347</accession>
<dbReference type="Proteomes" id="UP001157353">
    <property type="component" value="Unassembled WGS sequence"/>
</dbReference>
<evidence type="ECO:0000256" key="5">
    <source>
        <dbReference type="ARBA" id="ARBA00023136"/>
    </source>
</evidence>
<evidence type="ECO:0000256" key="3">
    <source>
        <dbReference type="ARBA" id="ARBA00022692"/>
    </source>
</evidence>
<evidence type="ECO:0000259" key="9">
    <source>
        <dbReference type="Pfam" id="PF12805"/>
    </source>
</evidence>
<protein>
    <submittedName>
        <fullName evidence="11">TIGR01666 family membrane protein</fullName>
    </submittedName>
</protein>
<keyword evidence="7" id="KW-0175">Coiled coil</keyword>
<evidence type="ECO:0000256" key="8">
    <source>
        <dbReference type="SAM" id="Phobius"/>
    </source>
</evidence>
<dbReference type="InterPro" id="IPR032692">
    <property type="entry name" value="YccS_N"/>
</dbReference>
<dbReference type="InterPro" id="IPR010019">
    <property type="entry name" value="Integral_membrane_YccS"/>
</dbReference>
<evidence type="ECO:0000256" key="2">
    <source>
        <dbReference type="ARBA" id="ARBA00022475"/>
    </source>
</evidence>
<feature type="transmembrane region" description="Helical" evidence="8">
    <location>
        <begin position="77"/>
        <end position="94"/>
    </location>
</feature>